<accession>A0ABD3PD36</accession>
<gene>
    <name evidence="2" type="ORF">ACHAWO_001454</name>
</gene>
<evidence type="ECO:0000256" key="1">
    <source>
        <dbReference type="SAM" id="MobiDB-lite"/>
    </source>
</evidence>
<reference evidence="2 3" key="1">
    <citation type="submission" date="2024-10" db="EMBL/GenBank/DDBJ databases">
        <title>Updated reference genomes for cyclostephanoid diatoms.</title>
        <authorList>
            <person name="Roberts W.R."/>
            <person name="Alverson A.J."/>
        </authorList>
    </citation>
    <scope>NUCLEOTIDE SEQUENCE [LARGE SCALE GENOMIC DNA]</scope>
    <source>
        <strain evidence="2 3">AJA010-31</strain>
    </source>
</reference>
<proteinExistence type="predicted"/>
<dbReference type="Proteomes" id="UP001530400">
    <property type="component" value="Unassembled WGS sequence"/>
</dbReference>
<protein>
    <submittedName>
        <fullName evidence="2">Uncharacterized protein</fullName>
    </submittedName>
</protein>
<feature type="region of interest" description="Disordered" evidence="1">
    <location>
        <begin position="1"/>
        <end position="53"/>
    </location>
</feature>
<dbReference type="EMBL" id="JALLPJ020000671">
    <property type="protein sequence ID" value="KAL3785948.1"/>
    <property type="molecule type" value="Genomic_DNA"/>
</dbReference>
<feature type="compositionally biased region" description="Polar residues" evidence="1">
    <location>
        <begin position="30"/>
        <end position="43"/>
    </location>
</feature>
<keyword evidence="3" id="KW-1185">Reference proteome</keyword>
<evidence type="ECO:0000313" key="3">
    <source>
        <dbReference type="Proteomes" id="UP001530400"/>
    </source>
</evidence>
<dbReference type="AlphaFoldDB" id="A0ABD3PD36"/>
<sequence>MAIMRPIYDESEDKRSDLARSHLPPMRPCSSATQSARHVSFTNRHQKQTKTRTRIEKERPYLENTYDDSSVETMTSASLYSLHNHKPKKVVPSFTDYIFCQASFHHLVEEVKGTWEDAASAVDQIVHAFVISDEDLELVSEQIQLAEKEIDVIVQAVRDIGVKRF</sequence>
<organism evidence="2 3">
    <name type="scientific">Cyclotella atomus</name>
    <dbReference type="NCBI Taxonomy" id="382360"/>
    <lineage>
        <taxon>Eukaryota</taxon>
        <taxon>Sar</taxon>
        <taxon>Stramenopiles</taxon>
        <taxon>Ochrophyta</taxon>
        <taxon>Bacillariophyta</taxon>
        <taxon>Coscinodiscophyceae</taxon>
        <taxon>Thalassiosirophycidae</taxon>
        <taxon>Stephanodiscales</taxon>
        <taxon>Stephanodiscaceae</taxon>
        <taxon>Cyclotella</taxon>
    </lineage>
</organism>
<name>A0ABD3PD36_9STRA</name>
<evidence type="ECO:0000313" key="2">
    <source>
        <dbReference type="EMBL" id="KAL3785948.1"/>
    </source>
</evidence>
<comment type="caution">
    <text evidence="2">The sequence shown here is derived from an EMBL/GenBank/DDBJ whole genome shotgun (WGS) entry which is preliminary data.</text>
</comment>